<organism evidence="8 9">
    <name type="scientific">Caenorhabditis nigoni</name>
    <dbReference type="NCBI Taxonomy" id="1611254"/>
    <lineage>
        <taxon>Eukaryota</taxon>
        <taxon>Metazoa</taxon>
        <taxon>Ecdysozoa</taxon>
        <taxon>Nematoda</taxon>
        <taxon>Chromadorea</taxon>
        <taxon>Rhabditida</taxon>
        <taxon>Rhabditina</taxon>
        <taxon>Rhabditomorpha</taxon>
        <taxon>Rhabditoidea</taxon>
        <taxon>Rhabditidae</taxon>
        <taxon>Peloderinae</taxon>
        <taxon>Caenorhabditis</taxon>
    </lineage>
</organism>
<dbReference type="EMBL" id="PDUG01000005">
    <property type="protein sequence ID" value="PIC31115.1"/>
    <property type="molecule type" value="Genomic_DNA"/>
</dbReference>
<evidence type="ECO:0000256" key="3">
    <source>
        <dbReference type="ARBA" id="ARBA00022692"/>
    </source>
</evidence>
<gene>
    <name evidence="8" type="primary">Cnig_chr_V.g22131</name>
    <name evidence="8" type="ORF">B9Z55_022131</name>
</gene>
<evidence type="ECO:0000256" key="2">
    <source>
        <dbReference type="ARBA" id="ARBA00005692"/>
    </source>
</evidence>
<feature type="transmembrane region" description="Helical" evidence="6">
    <location>
        <begin position="110"/>
        <end position="126"/>
    </location>
</feature>
<dbReference type="OrthoDB" id="5806932at2759"/>
<dbReference type="Gene3D" id="1.10.510.10">
    <property type="entry name" value="Transferase(Phosphotransferase) domain 1"/>
    <property type="match status" value="1"/>
</dbReference>
<dbReference type="PROSITE" id="PS50011">
    <property type="entry name" value="PROTEIN_KINASE_DOM"/>
    <property type="match status" value="1"/>
</dbReference>
<dbReference type="Pfam" id="PF00069">
    <property type="entry name" value="Pkinase"/>
    <property type="match status" value="1"/>
</dbReference>
<evidence type="ECO:0000256" key="1">
    <source>
        <dbReference type="ARBA" id="ARBA00004141"/>
    </source>
</evidence>
<feature type="transmembrane region" description="Helical" evidence="6">
    <location>
        <begin position="138"/>
        <end position="163"/>
    </location>
</feature>
<keyword evidence="9" id="KW-1185">Reference proteome</keyword>
<keyword evidence="4 6" id="KW-1133">Transmembrane helix</keyword>
<dbReference type="SMART" id="SM00220">
    <property type="entry name" value="S_TKc"/>
    <property type="match status" value="1"/>
</dbReference>
<comment type="subcellular location">
    <subcellularLocation>
        <location evidence="1">Membrane</location>
        <topology evidence="1">Multi-pass membrane protein</topology>
    </subcellularLocation>
</comment>
<dbReference type="InterPro" id="IPR000719">
    <property type="entry name" value="Prot_kinase_dom"/>
</dbReference>
<comment type="caution">
    <text evidence="8">The sequence shown here is derived from an EMBL/GenBank/DDBJ whole genome shotgun (WGS) entry which is preliminary data.</text>
</comment>
<dbReference type="AlphaFoldDB" id="A0A2G5TUX9"/>
<feature type="transmembrane region" description="Helical" evidence="6">
    <location>
        <begin position="12"/>
        <end position="31"/>
    </location>
</feature>
<evidence type="ECO:0000259" key="7">
    <source>
        <dbReference type="PROSITE" id="PS50011"/>
    </source>
</evidence>
<comment type="similarity">
    <text evidence="2 6">Belongs to the nematode receptor-like protein srg family.</text>
</comment>
<evidence type="ECO:0000313" key="8">
    <source>
        <dbReference type="EMBL" id="PIC31115.1"/>
    </source>
</evidence>
<feature type="transmembrane region" description="Helical" evidence="6">
    <location>
        <begin position="183"/>
        <end position="207"/>
    </location>
</feature>
<name>A0A2G5TUX9_9PELO</name>
<dbReference type="Proteomes" id="UP000230233">
    <property type="component" value="Chromosome V"/>
</dbReference>
<dbReference type="PANTHER" id="PTHR31552:SF28">
    <property type="entry name" value="SERPENTINE RECEPTOR CLASS GAMMA"/>
    <property type="match status" value="1"/>
</dbReference>
<dbReference type="STRING" id="1611254.A0A2G5TUX9"/>
<feature type="domain" description="Protein kinase" evidence="7">
    <location>
        <begin position="241"/>
        <end position="506"/>
    </location>
</feature>
<protein>
    <recommendedName>
        <fullName evidence="6">Serpentine receptor class gamma</fullName>
    </recommendedName>
</protein>
<evidence type="ECO:0000256" key="4">
    <source>
        <dbReference type="ARBA" id="ARBA00022989"/>
    </source>
</evidence>
<dbReference type="GO" id="GO:0004888">
    <property type="term" value="F:transmembrane signaling receptor activity"/>
    <property type="evidence" value="ECO:0007669"/>
    <property type="project" value="InterPro"/>
</dbReference>
<comment type="caution">
    <text evidence="6">Lacks conserved residue(s) required for the propagation of feature annotation.</text>
</comment>
<dbReference type="Gene3D" id="1.20.1070.10">
    <property type="entry name" value="Rhodopsin 7-helix transmembrane proteins"/>
    <property type="match status" value="1"/>
</dbReference>
<dbReference type="GO" id="GO:0005524">
    <property type="term" value="F:ATP binding"/>
    <property type="evidence" value="ECO:0007669"/>
    <property type="project" value="InterPro"/>
</dbReference>
<evidence type="ECO:0000256" key="5">
    <source>
        <dbReference type="ARBA" id="ARBA00023136"/>
    </source>
</evidence>
<dbReference type="GO" id="GO:0007606">
    <property type="term" value="P:sensory perception of chemical stimulus"/>
    <property type="evidence" value="ECO:0007669"/>
    <property type="project" value="UniProtKB-UniRule"/>
</dbReference>
<evidence type="ECO:0000313" key="9">
    <source>
        <dbReference type="Proteomes" id="UP000230233"/>
    </source>
</evidence>
<dbReference type="GO" id="GO:0016020">
    <property type="term" value="C:membrane"/>
    <property type="evidence" value="ECO:0007669"/>
    <property type="project" value="UniProtKB-SubCell"/>
</dbReference>
<dbReference type="InterPro" id="IPR000609">
    <property type="entry name" value="7TM_GPCR_serpentine_rcpt_Srg"/>
</dbReference>
<dbReference type="InterPro" id="IPR011009">
    <property type="entry name" value="Kinase-like_dom_sf"/>
</dbReference>
<proteinExistence type="inferred from homology"/>
<feature type="transmembrane region" description="Helical" evidence="6">
    <location>
        <begin position="43"/>
        <end position="62"/>
    </location>
</feature>
<dbReference type="Pfam" id="PF02118">
    <property type="entry name" value="Srg"/>
    <property type="match status" value="1"/>
</dbReference>
<dbReference type="GO" id="GO:0004672">
    <property type="term" value="F:protein kinase activity"/>
    <property type="evidence" value="ECO:0007669"/>
    <property type="project" value="InterPro"/>
</dbReference>
<accession>A0A2G5TUX9</accession>
<sequence length="545" mass="63920">MIDLLLKPSFVIPFVPECLLMVLYHYVVHIVVRNRSQFKPSFVVLIVLGCIMNTLAFGNSFITARVPRNTAENDTFSDFFKSHDIINDIENFSWIQISHTLHYSFAYSQYFYHSFFCLNRFIGIVFPKNCEKIWKKSFWPVVIIIFFVPILIVHRILFGRSFYRIGENGDFFWIDSTYSRANIYTIMVPVTSFCTIFNISVNIICYLKMRRKERFVKYPNAHISESYHTLSENPIQMAFHARLLNEILNGKYLVTTRIFHSLDTFVYRVSDLNSSEQLAMKMVRVNIFEDVGFYNEMEFFRNSKNINGIPRLVDQFYYMDQFACMVMTISGRHLGHHLLRLRGRAFDEENTLRIGWRLFHILCDMHEKGYVHGKVNSRNVLVEIGWSGEIELTLIDFSHTVEIKDSPNIVSEPCPTVWHSSISVMTGNPYTIYDDFVSMVFLLMDTQDINPMGNDPQLFPSLKQAFHENPMEFFDEEETEWIGVLYKEFENQRTTGFDRAKIETIFSNALTLQSSESTVGSQAESYVNPRSHITYYKNNGSEWIY</sequence>
<keyword evidence="3 6" id="KW-0812">Transmembrane</keyword>
<evidence type="ECO:0000256" key="6">
    <source>
        <dbReference type="RuleBase" id="RU280813"/>
    </source>
</evidence>
<dbReference type="SUPFAM" id="SSF56112">
    <property type="entry name" value="Protein kinase-like (PK-like)"/>
    <property type="match status" value="1"/>
</dbReference>
<reference evidence="9" key="1">
    <citation type="submission" date="2017-10" db="EMBL/GenBank/DDBJ databases">
        <title>Rapid genome shrinkage in a self-fertile nematode reveals novel sperm competition proteins.</title>
        <authorList>
            <person name="Yin D."/>
            <person name="Schwarz E.M."/>
            <person name="Thomas C.G."/>
            <person name="Felde R.L."/>
            <person name="Korf I.F."/>
            <person name="Cutter A.D."/>
            <person name="Schartner C.M."/>
            <person name="Ralston E.J."/>
            <person name="Meyer B.J."/>
            <person name="Haag E.S."/>
        </authorList>
    </citation>
    <scope>NUCLEOTIDE SEQUENCE [LARGE SCALE GENOMIC DNA]</scope>
    <source>
        <strain evidence="9">JU1422</strain>
    </source>
</reference>
<dbReference type="PANTHER" id="PTHR31552">
    <property type="entry name" value="SERPENTINE RECEPTOR CLASS GAMMA"/>
    <property type="match status" value="1"/>
</dbReference>
<keyword evidence="5 6" id="KW-0472">Membrane</keyword>